<dbReference type="AlphaFoldDB" id="D3V093"/>
<protein>
    <submittedName>
        <fullName evidence="1">Uncharacterized protein</fullName>
    </submittedName>
</protein>
<proteinExistence type="predicted"/>
<accession>D3V093</accession>
<organism evidence="1 2">
    <name type="scientific">Xenorhabdus bovienii (strain SS-2004)</name>
    <name type="common">Xenorhabdus nematophila subsp. bovienii</name>
    <dbReference type="NCBI Taxonomy" id="406818"/>
    <lineage>
        <taxon>Bacteria</taxon>
        <taxon>Pseudomonadati</taxon>
        <taxon>Pseudomonadota</taxon>
        <taxon>Gammaproteobacteria</taxon>
        <taxon>Enterobacterales</taxon>
        <taxon>Morganellaceae</taxon>
        <taxon>Xenorhabdus</taxon>
    </lineage>
</organism>
<dbReference type="STRING" id="406818.XBJ1_1518"/>
<evidence type="ECO:0000313" key="1">
    <source>
        <dbReference type="EMBL" id="CBJ80645.1"/>
    </source>
</evidence>
<dbReference type="EMBL" id="FN667741">
    <property type="protein sequence ID" value="CBJ80645.1"/>
    <property type="molecule type" value="Genomic_DNA"/>
</dbReference>
<evidence type="ECO:0000313" key="2">
    <source>
        <dbReference type="Proteomes" id="UP000002045"/>
    </source>
</evidence>
<dbReference type="KEGG" id="xbo:XBJ1_1518"/>
<name>D3V093_XENBS</name>
<gene>
    <name evidence="1" type="ordered locus">XBJ1_1518</name>
</gene>
<sequence>MPAYALSLRNLEEMRAERGIEVNHDTVLIILFNEREG</sequence>
<dbReference type="HOGENOM" id="CLU_3350521_0_0_6"/>
<reference evidence="1" key="1">
    <citation type="journal article" date="2011" name="PLoS ONE">
        <title>The entomopathogenic bacterial endosymbionts xenorhabdus and photorhabdus: convergent lifestyles from divergent genomes.</title>
        <authorList>
            <person name="Chaston J.M."/>
            <person name="Suen G."/>
            <person name="Tucker S.L."/>
            <person name="Andersen A.W."/>
            <person name="Bhasin A."/>
            <person name="Bode E."/>
            <person name="Bode H.B."/>
            <person name="Brachmann A.O."/>
            <person name="Cowles C.E."/>
            <person name="Cowles K.N."/>
            <person name="Darby C."/>
            <person name="de Leon L."/>
            <person name="Drace K."/>
            <person name="Du Z."/>
            <person name="Givaudan A."/>
            <person name="Herbert Tran E.E."/>
            <person name="Jewell K.A."/>
            <person name="Knack J.J."/>
            <person name="Krasomil-Osterfeld K.C."/>
            <person name="Kukor R."/>
            <person name="Lanois A."/>
            <person name="Latreille P."/>
            <person name="Leimgruber N.K."/>
            <person name="Lipke C.M."/>
            <person name="Liu R."/>
            <person name="Lu X."/>
            <person name="Martens E.C."/>
            <person name="Marri P.R."/>
            <person name="Medigue C."/>
            <person name="Menard M.L."/>
            <person name="Miller N.M."/>
            <person name="Morales-Soto N."/>
            <person name="Norton S."/>
            <person name="Ogier J.C."/>
            <person name="Orchard S.S."/>
            <person name="Park D."/>
            <person name="Park Y."/>
            <person name="Qurollo B.A."/>
            <person name="Sugar D.R."/>
            <person name="Richards G.R."/>
            <person name="Rouy Z."/>
            <person name="Slominski B."/>
            <person name="Slominski K."/>
            <person name="Snyder H."/>
            <person name="Tjaden B.C."/>
            <person name="van der Hoeven R."/>
            <person name="Welch R.D."/>
            <person name="Wheeler C."/>
            <person name="Xiang B."/>
            <person name="Barbazuk B."/>
            <person name="Gaudriault S."/>
            <person name="Goodner B."/>
            <person name="Slater S.C."/>
            <person name="Forst S."/>
            <person name="Goldman B.S."/>
            <person name="Goodrich-Blair H."/>
        </authorList>
    </citation>
    <scope>NUCLEOTIDE SEQUENCE [LARGE SCALE GENOMIC DNA]</scope>
    <source>
        <strain evidence="1">SS-2004</strain>
    </source>
</reference>
<dbReference type="Proteomes" id="UP000002045">
    <property type="component" value="Chromosome"/>
</dbReference>